<name>A0A2P6Q3M5_ROSCH</name>
<reference evidence="1 2" key="1">
    <citation type="journal article" date="2018" name="Nat. Genet.">
        <title>The Rosa genome provides new insights in the design of modern roses.</title>
        <authorList>
            <person name="Bendahmane M."/>
        </authorList>
    </citation>
    <scope>NUCLEOTIDE SEQUENCE [LARGE SCALE GENOMIC DNA]</scope>
    <source>
        <strain evidence="2">cv. Old Blush</strain>
    </source>
</reference>
<dbReference type="PANTHER" id="PTHR36615">
    <property type="entry name" value="PROTEIN, PUTATIVE-RELATED"/>
    <property type="match status" value="1"/>
</dbReference>
<evidence type="ECO:0000313" key="2">
    <source>
        <dbReference type="Proteomes" id="UP000238479"/>
    </source>
</evidence>
<accession>A0A2P6Q3M5</accession>
<protein>
    <submittedName>
        <fullName evidence="1">Uncharacterized protein</fullName>
    </submittedName>
</protein>
<organism evidence="1 2">
    <name type="scientific">Rosa chinensis</name>
    <name type="common">China rose</name>
    <dbReference type="NCBI Taxonomy" id="74649"/>
    <lineage>
        <taxon>Eukaryota</taxon>
        <taxon>Viridiplantae</taxon>
        <taxon>Streptophyta</taxon>
        <taxon>Embryophyta</taxon>
        <taxon>Tracheophyta</taxon>
        <taxon>Spermatophyta</taxon>
        <taxon>Magnoliopsida</taxon>
        <taxon>eudicotyledons</taxon>
        <taxon>Gunneridae</taxon>
        <taxon>Pentapetalae</taxon>
        <taxon>rosids</taxon>
        <taxon>fabids</taxon>
        <taxon>Rosales</taxon>
        <taxon>Rosaceae</taxon>
        <taxon>Rosoideae</taxon>
        <taxon>Rosoideae incertae sedis</taxon>
        <taxon>Rosa</taxon>
    </lineage>
</organism>
<comment type="caution">
    <text evidence="1">The sequence shown here is derived from an EMBL/GenBank/DDBJ whole genome shotgun (WGS) entry which is preliminary data.</text>
</comment>
<dbReference type="Gramene" id="PRQ28791">
    <property type="protein sequence ID" value="PRQ28791"/>
    <property type="gene ID" value="RchiOBHm_Chr5g0006811"/>
</dbReference>
<dbReference type="Proteomes" id="UP000238479">
    <property type="component" value="Chromosome 5"/>
</dbReference>
<evidence type="ECO:0000313" key="1">
    <source>
        <dbReference type="EMBL" id="PRQ28791.1"/>
    </source>
</evidence>
<dbReference type="PANTHER" id="PTHR36615:SF7">
    <property type="entry name" value="PROTEIN, PUTATIVE-RELATED"/>
    <property type="match status" value="1"/>
</dbReference>
<dbReference type="EMBL" id="PDCK01000043">
    <property type="protein sequence ID" value="PRQ28791.1"/>
    <property type="molecule type" value="Genomic_DNA"/>
</dbReference>
<gene>
    <name evidence="1" type="ORF">RchiOBHm_Chr5g0006811</name>
</gene>
<proteinExistence type="predicted"/>
<dbReference type="AlphaFoldDB" id="A0A2P6Q3M5"/>
<keyword evidence="2" id="KW-1185">Reference proteome</keyword>
<sequence>MESSTATSISGRAMMNSGVYSRRFPAGRPIPKRGQVKMGIVVGLANSVASLFTPHGPSMHKQHSTKS</sequence>